<feature type="region of interest" description="Disordered" evidence="1">
    <location>
        <begin position="1"/>
        <end position="64"/>
    </location>
</feature>
<feature type="domain" description="Aminotransferase-like plant mobile" evidence="2">
    <location>
        <begin position="135"/>
        <end position="283"/>
    </location>
</feature>
<feature type="non-terminal residue" evidence="3">
    <location>
        <position position="1"/>
    </location>
</feature>
<proteinExistence type="predicted"/>
<feature type="non-terminal residue" evidence="3">
    <location>
        <position position="284"/>
    </location>
</feature>
<feature type="compositionally biased region" description="Basic and acidic residues" evidence="1">
    <location>
        <begin position="20"/>
        <end position="40"/>
    </location>
</feature>
<dbReference type="PANTHER" id="PTHR46033:SF71">
    <property type="entry name" value="OS11G0534500 PROTEIN"/>
    <property type="match status" value="1"/>
</dbReference>
<dbReference type="EMBL" id="LXQA010047002">
    <property type="protein sequence ID" value="MCI01759.1"/>
    <property type="molecule type" value="Genomic_DNA"/>
</dbReference>
<dbReference type="Pfam" id="PF10536">
    <property type="entry name" value="PMD"/>
    <property type="match status" value="1"/>
</dbReference>
<dbReference type="AlphaFoldDB" id="A0A392NRJ4"/>
<evidence type="ECO:0000259" key="2">
    <source>
        <dbReference type="Pfam" id="PF10536"/>
    </source>
</evidence>
<evidence type="ECO:0000256" key="1">
    <source>
        <dbReference type="SAM" id="MobiDB-lite"/>
    </source>
</evidence>
<reference evidence="3 4" key="1">
    <citation type="journal article" date="2018" name="Front. Plant Sci.">
        <title>Red Clover (Trifolium pratense) and Zigzag Clover (T. medium) - A Picture of Genomic Similarities and Differences.</title>
        <authorList>
            <person name="Dluhosova J."/>
            <person name="Istvanek J."/>
            <person name="Nedelnik J."/>
            <person name="Repkova J."/>
        </authorList>
    </citation>
    <scope>NUCLEOTIDE SEQUENCE [LARGE SCALE GENOMIC DNA]</scope>
    <source>
        <strain evidence="4">cv. 10/8</strain>
        <tissue evidence="3">Leaf</tissue>
    </source>
</reference>
<evidence type="ECO:0000313" key="3">
    <source>
        <dbReference type="EMBL" id="MCI01759.1"/>
    </source>
</evidence>
<accession>A0A392NRJ4</accession>
<sequence length="284" mass="31726">AADDVDVDVEDAGVEDEELIRELEAEEEARVGDGGDDQAKGKPKRNTWVNPYDGQPEPESYPGGPIEKNLLCDYGKIPHIARCIYDGHDRELISIVSNAGKREKVHADLHALDWWFPALEATGMHGLAQTGYRFLDAGLLSTFVERWHGETSSFHMPSGEMTITLDDVSCLLHIPIEGCMLDHEAAPSKELGAKLMMDLLGSSATKAAEEVKKTKGAHCRFVYLRELIDAYIKVTKQAEKDNDAATLEKYKDYIVRAYLLLLVGTTIFSNKAKNYVDLKYLKYF</sequence>
<feature type="compositionally biased region" description="Acidic residues" evidence="1">
    <location>
        <begin position="1"/>
        <end position="19"/>
    </location>
</feature>
<comment type="caution">
    <text evidence="3">The sequence shown here is derived from an EMBL/GenBank/DDBJ whole genome shotgun (WGS) entry which is preliminary data.</text>
</comment>
<organism evidence="3 4">
    <name type="scientific">Trifolium medium</name>
    <dbReference type="NCBI Taxonomy" id="97028"/>
    <lineage>
        <taxon>Eukaryota</taxon>
        <taxon>Viridiplantae</taxon>
        <taxon>Streptophyta</taxon>
        <taxon>Embryophyta</taxon>
        <taxon>Tracheophyta</taxon>
        <taxon>Spermatophyta</taxon>
        <taxon>Magnoliopsida</taxon>
        <taxon>eudicotyledons</taxon>
        <taxon>Gunneridae</taxon>
        <taxon>Pentapetalae</taxon>
        <taxon>rosids</taxon>
        <taxon>fabids</taxon>
        <taxon>Fabales</taxon>
        <taxon>Fabaceae</taxon>
        <taxon>Papilionoideae</taxon>
        <taxon>50 kb inversion clade</taxon>
        <taxon>NPAAA clade</taxon>
        <taxon>Hologalegina</taxon>
        <taxon>IRL clade</taxon>
        <taxon>Trifolieae</taxon>
        <taxon>Trifolium</taxon>
    </lineage>
</organism>
<keyword evidence="4" id="KW-1185">Reference proteome</keyword>
<evidence type="ECO:0000313" key="4">
    <source>
        <dbReference type="Proteomes" id="UP000265520"/>
    </source>
</evidence>
<dbReference type="InterPro" id="IPR044824">
    <property type="entry name" value="MAIN-like"/>
</dbReference>
<dbReference type="PANTHER" id="PTHR46033">
    <property type="entry name" value="PROTEIN MAIN-LIKE 2"/>
    <property type="match status" value="1"/>
</dbReference>
<name>A0A392NRJ4_9FABA</name>
<dbReference type="Proteomes" id="UP000265520">
    <property type="component" value="Unassembled WGS sequence"/>
</dbReference>
<protein>
    <submittedName>
        <fullName evidence="3">Serine/threonine-protein phosphatase 7 long form-like protein</fullName>
    </submittedName>
</protein>
<dbReference type="InterPro" id="IPR019557">
    <property type="entry name" value="AminoTfrase-like_pln_mobile"/>
</dbReference>
<dbReference type="GO" id="GO:0010073">
    <property type="term" value="P:meristem maintenance"/>
    <property type="evidence" value="ECO:0007669"/>
    <property type="project" value="InterPro"/>
</dbReference>